<dbReference type="RefSeq" id="WP_278200801.1">
    <property type="nucleotide sequence ID" value="NZ_JAOWLT010000002.1"/>
</dbReference>
<dbReference type="GO" id="GO:0003677">
    <property type="term" value="F:DNA binding"/>
    <property type="evidence" value="ECO:0007669"/>
    <property type="project" value="InterPro"/>
</dbReference>
<dbReference type="Pfam" id="PF13392">
    <property type="entry name" value="HNH_3"/>
    <property type="match status" value="1"/>
</dbReference>
<feature type="domain" description="HNH nuclease" evidence="3">
    <location>
        <begin position="70"/>
        <end position="112"/>
    </location>
</feature>
<reference evidence="4" key="2">
    <citation type="journal article" date="2023" name="Food Microbiol.">
        <title>Evaluation of the fermentation potential of lactic acid bacteria isolated from herbs, fruits and vegetables as starter cultures in nut-based milk alternatives.</title>
        <authorList>
            <person name="Huang W."/>
            <person name="Dong A."/>
            <person name="Pham H.T."/>
            <person name="Zhou C."/>
            <person name="Huo Z."/>
            <person name="Watjen A.P."/>
            <person name="Prakash S."/>
            <person name="Bang-Berthelsen C.H."/>
            <person name="Turner M.S."/>
        </authorList>
    </citation>
    <scope>NUCLEOTIDE SEQUENCE</scope>
    <source>
        <strain evidence="4">54</strain>
    </source>
</reference>
<proteinExistence type="predicted"/>
<sequence length="174" mass="19918">MEVWKDIPGYEGKYQASSYGQIRSLDREVIVTERVRGRFKRVCKGKILAQKRQDAYGHLGTSLGQSGQFYTHYLVALTFLGERPENQDVRHLDGNLINNNLENLAYGSRTDNIIDCYRQGKAWRKLTLEQAREIKIRLAKGETGTSLAKEFGVNHTSIYRIKNGKTFSWMGEIA</sequence>
<protein>
    <submittedName>
        <fullName evidence="4">NUMOD4 domain-containing protein</fullName>
    </submittedName>
</protein>
<dbReference type="Gene3D" id="3.90.75.20">
    <property type="match status" value="1"/>
</dbReference>
<dbReference type="InterPro" id="IPR003615">
    <property type="entry name" value="HNH_nuc"/>
</dbReference>
<gene>
    <name evidence="4" type="ORF">OGZ50_06445</name>
</gene>
<evidence type="ECO:0000313" key="4">
    <source>
        <dbReference type="EMBL" id="MDG4976371.1"/>
    </source>
</evidence>
<dbReference type="Proteomes" id="UP001152598">
    <property type="component" value="Unassembled WGS sequence"/>
</dbReference>
<dbReference type="Pfam" id="PF07463">
    <property type="entry name" value="NUMOD4"/>
    <property type="match status" value="1"/>
</dbReference>
<dbReference type="GO" id="GO:0000150">
    <property type="term" value="F:DNA strand exchange activity"/>
    <property type="evidence" value="ECO:0007669"/>
    <property type="project" value="InterPro"/>
</dbReference>
<name>A0AAP3Z0Z3_9LACT</name>
<organism evidence="4 5">
    <name type="scientific">Lactococcus lactis</name>
    <dbReference type="NCBI Taxonomy" id="1358"/>
    <lineage>
        <taxon>Bacteria</taxon>
        <taxon>Bacillati</taxon>
        <taxon>Bacillota</taxon>
        <taxon>Bacilli</taxon>
        <taxon>Lactobacillales</taxon>
        <taxon>Streptococcaceae</taxon>
        <taxon>Lactococcus</taxon>
    </lineage>
</organism>
<dbReference type="CDD" id="cd00569">
    <property type="entry name" value="HTH_Hin_like"/>
    <property type="match status" value="1"/>
</dbReference>
<evidence type="ECO:0000259" key="3">
    <source>
        <dbReference type="Pfam" id="PF13392"/>
    </source>
</evidence>
<dbReference type="InterPro" id="IPR044925">
    <property type="entry name" value="His-Me_finger_sf"/>
</dbReference>
<reference evidence="4" key="1">
    <citation type="submission" date="2022-10" db="EMBL/GenBank/DDBJ databases">
        <authorList>
            <person name="Turner M.S."/>
            <person name="Huang W."/>
        </authorList>
    </citation>
    <scope>NUCLEOTIDE SEQUENCE</scope>
    <source>
        <strain evidence="4">54</strain>
    </source>
</reference>
<dbReference type="SUPFAM" id="SSF54060">
    <property type="entry name" value="His-Me finger endonucleases"/>
    <property type="match status" value="1"/>
</dbReference>
<accession>A0AAP3Z0Z3</accession>
<dbReference type="GO" id="GO:0016788">
    <property type="term" value="F:hydrolase activity, acting on ester bonds"/>
    <property type="evidence" value="ECO:0007669"/>
    <property type="project" value="InterPro"/>
</dbReference>
<feature type="domain" description="NUMOD4" evidence="2">
    <location>
        <begin position="2"/>
        <end position="57"/>
    </location>
</feature>
<evidence type="ECO:0000259" key="2">
    <source>
        <dbReference type="Pfam" id="PF07463"/>
    </source>
</evidence>
<dbReference type="AlphaFoldDB" id="A0AAP3Z0Z3"/>
<dbReference type="Gene3D" id="1.10.10.60">
    <property type="entry name" value="Homeodomain-like"/>
    <property type="match status" value="1"/>
</dbReference>
<evidence type="ECO:0000259" key="1">
    <source>
        <dbReference type="Pfam" id="PF02796"/>
    </source>
</evidence>
<dbReference type="EMBL" id="JAOWLV010000003">
    <property type="protein sequence ID" value="MDG4976371.1"/>
    <property type="molecule type" value="Genomic_DNA"/>
</dbReference>
<comment type="caution">
    <text evidence="4">The sequence shown here is derived from an EMBL/GenBank/DDBJ whole genome shotgun (WGS) entry which is preliminary data.</text>
</comment>
<dbReference type="InterPro" id="IPR010902">
    <property type="entry name" value="NUMOD4"/>
</dbReference>
<dbReference type="InterPro" id="IPR006120">
    <property type="entry name" value="Resolvase_HTH_dom"/>
</dbReference>
<feature type="domain" description="Resolvase HTH" evidence="1">
    <location>
        <begin position="124"/>
        <end position="164"/>
    </location>
</feature>
<dbReference type="Pfam" id="PF02796">
    <property type="entry name" value="HTH_7"/>
    <property type="match status" value="1"/>
</dbReference>
<evidence type="ECO:0000313" key="5">
    <source>
        <dbReference type="Proteomes" id="UP001152598"/>
    </source>
</evidence>